<name>A0A166DEA9_9AGAM</name>
<feature type="compositionally biased region" description="Low complexity" evidence="1">
    <location>
        <begin position="8"/>
        <end position="18"/>
    </location>
</feature>
<keyword evidence="3" id="KW-1185">Reference proteome</keyword>
<reference evidence="2 3" key="1">
    <citation type="journal article" date="2016" name="Mol. Biol. Evol.">
        <title>Comparative Genomics of Early-Diverging Mushroom-Forming Fungi Provides Insights into the Origins of Lignocellulose Decay Capabilities.</title>
        <authorList>
            <person name="Nagy L.G."/>
            <person name="Riley R."/>
            <person name="Tritt A."/>
            <person name="Adam C."/>
            <person name="Daum C."/>
            <person name="Floudas D."/>
            <person name="Sun H."/>
            <person name="Yadav J.S."/>
            <person name="Pangilinan J."/>
            <person name="Larsson K.H."/>
            <person name="Matsuura K."/>
            <person name="Barry K."/>
            <person name="Labutti K."/>
            <person name="Kuo R."/>
            <person name="Ohm R.A."/>
            <person name="Bhattacharya S.S."/>
            <person name="Shirouzu T."/>
            <person name="Yoshinaga Y."/>
            <person name="Martin F.M."/>
            <person name="Grigoriev I.V."/>
            <person name="Hibbett D.S."/>
        </authorList>
    </citation>
    <scope>NUCLEOTIDE SEQUENCE [LARGE SCALE GENOMIC DNA]</scope>
    <source>
        <strain evidence="2 3">CBS 109695</strain>
    </source>
</reference>
<gene>
    <name evidence="2" type="ORF">FIBSPDRAFT_868140</name>
</gene>
<accession>A0A166DEA9</accession>
<sequence>MKHGVLPSTSDDTSCSSTPKLHKSGSFQRHKAVRSYACKYAITMLRGSGKVGAVNTWHDIVRMSA</sequence>
<proteinExistence type="predicted"/>
<feature type="compositionally biased region" description="Basic residues" evidence="1">
    <location>
        <begin position="20"/>
        <end position="30"/>
    </location>
</feature>
<protein>
    <submittedName>
        <fullName evidence="2">Uncharacterized protein</fullName>
    </submittedName>
</protein>
<evidence type="ECO:0000313" key="3">
    <source>
        <dbReference type="Proteomes" id="UP000076532"/>
    </source>
</evidence>
<organism evidence="2 3">
    <name type="scientific">Athelia psychrophila</name>
    <dbReference type="NCBI Taxonomy" id="1759441"/>
    <lineage>
        <taxon>Eukaryota</taxon>
        <taxon>Fungi</taxon>
        <taxon>Dikarya</taxon>
        <taxon>Basidiomycota</taxon>
        <taxon>Agaricomycotina</taxon>
        <taxon>Agaricomycetes</taxon>
        <taxon>Agaricomycetidae</taxon>
        <taxon>Atheliales</taxon>
        <taxon>Atheliaceae</taxon>
        <taxon>Athelia</taxon>
    </lineage>
</organism>
<feature type="region of interest" description="Disordered" evidence="1">
    <location>
        <begin position="1"/>
        <end position="30"/>
    </location>
</feature>
<evidence type="ECO:0000256" key="1">
    <source>
        <dbReference type="SAM" id="MobiDB-lite"/>
    </source>
</evidence>
<dbReference type="AlphaFoldDB" id="A0A166DEA9"/>
<feature type="non-terminal residue" evidence="2">
    <location>
        <position position="65"/>
    </location>
</feature>
<dbReference type="Proteomes" id="UP000076532">
    <property type="component" value="Unassembled WGS sequence"/>
</dbReference>
<dbReference type="EMBL" id="KV417615">
    <property type="protein sequence ID" value="KZP14618.1"/>
    <property type="molecule type" value="Genomic_DNA"/>
</dbReference>
<evidence type="ECO:0000313" key="2">
    <source>
        <dbReference type="EMBL" id="KZP14618.1"/>
    </source>
</evidence>